<evidence type="ECO:0000259" key="1">
    <source>
        <dbReference type="Pfam" id="PF08937"/>
    </source>
</evidence>
<dbReference type="EMBL" id="FOBI01000035">
    <property type="protein sequence ID" value="SEL93368.1"/>
    <property type="molecule type" value="Genomic_DNA"/>
</dbReference>
<dbReference type="Proteomes" id="UP000199297">
    <property type="component" value="Unassembled WGS sequence"/>
</dbReference>
<dbReference type="Gene3D" id="3.40.50.9200">
    <property type="entry name" value="Hypothetical protein MTH538"/>
    <property type="match status" value="1"/>
</dbReference>
<sequence>MARKAFYSFHYLNDNWRASTVRNMGAVEGNKPATDNDWESVKKGGDKAIQNWIDDQMKGKSCLIVLVGEKTAGRKWIKYEIEKAWNDGKGVVGVQIHKLKDSAGSQAGEGRNPFDDFKIGDKSLSSIVKLKKPTQTTSQGVYNHIKENLADWLEEAINIRNKY</sequence>
<protein>
    <submittedName>
        <fullName evidence="2">MTH538 TIR-like domain</fullName>
    </submittedName>
</protein>
<organism evidence="2 3">
    <name type="scientific">Colwellia chukchiensis</name>
    <dbReference type="NCBI Taxonomy" id="641665"/>
    <lineage>
        <taxon>Bacteria</taxon>
        <taxon>Pseudomonadati</taxon>
        <taxon>Pseudomonadota</taxon>
        <taxon>Gammaproteobacteria</taxon>
        <taxon>Alteromonadales</taxon>
        <taxon>Colwelliaceae</taxon>
        <taxon>Colwellia</taxon>
    </lineage>
</organism>
<keyword evidence="3" id="KW-1185">Reference proteome</keyword>
<feature type="domain" description="Thoeris protein ThsB TIR-like" evidence="1">
    <location>
        <begin position="6"/>
        <end position="100"/>
    </location>
</feature>
<name>A0A1H7U9J8_9GAMM</name>
<dbReference type="OrthoDB" id="9811746at2"/>
<dbReference type="RefSeq" id="WP_085286197.1">
    <property type="nucleotide sequence ID" value="NZ_FOBI01000035.1"/>
</dbReference>
<dbReference type="SUPFAM" id="SSF52206">
    <property type="entry name" value="Hypothetical protein MTH538"/>
    <property type="match status" value="1"/>
</dbReference>
<dbReference type="Pfam" id="PF08937">
    <property type="entry name" value="ThsB_TIR"/>
    <property type="match status" value="1"/>
</dbReference>
<evidence type="ECO:0000313" key="3">
    <source>
        <dbReference type="Proteomes" id="UP000199297"/>
    </source>
</evidence>
<accession>A0A1H7U9J8</accession>
<reference evidence="3" key="1">
    <citation type="submission" date="2016-10" db="EMBL/GenBank/DDBJ databases">
        <authorList>
            <person name="Varghese N."/>
            <person name="Submissions S."/>
        </authorList>
    </citation>
    <scope>NUCLEOTIDE SEQUENCE [LARGE SCALE GENOMIC DNA]</scope>
    <source>
        <strain evidence="3">CGMCC 1.9127</strain>
    </source>
</reference>
<dbReference type="InterPro" id="IPR036490">
    <property type="entry name" value="ThsB_TIR-like_sf"/>
</dbReference>
<gene>
    <name evidence="2" type="ORF">SAMN05216262_13517</name>
</gene>
<dbReference type="InterPro" id="IPR015032">
    <property type="entry name" value="ThsB__TIR-like_domain"/>
</dbReference>
<proteinExistence type="predicted"/>
<dbReference type="STRING" id="641665.GCA_002104455_02269"/>
<dbReference type="AlphaFoldDB" id="A0A1H7U9J8"/>
<evidence type="ECO:0000313" key="2">
    <source>
        <dbReference type="EMBL" id="SEL93368.1"/>
    </source>
</evidence>